<feature type="compositionally biased region" description="Polar residues" evidence="4">
    <location>
        <begin position="17"/>
        <end position="44"/>
    </location>
</feature>
<feature type="repeat" description="Pumilio" evidence="3">
    <location>
        <begin position="493"/>
        <end position="528"/>
    </location>
</feature>
<name>A0A8X8DJD7_POPTO</name>
<dbReference type="PANTHER" id="PTHR12537">
    <property type="entry name" value="RNA BINDING PROTEIN PUMILIO-RELATED"/>
    <property type="match status" value="1"/>
</dbReference>
<proteinExistence type="predicted"/>
<feature type="repeat" description="Pumilio" evidence="3">
    <location>
        <begin position="457"/>
        <end position="492"/>
    </location>
</feature>
<feature type="repeat" description="Pumilio" evidence="3">
    <location>
        <begin position="529"/>
        <end position="564"/>
    </location>
</feature>
<evidence type="ECO:0000256" key="2">
    <source>
        <dbReference type="ARBA" id="ARBA00022884"/>
    </source>
</evidence>
<dbReference type="Proteomes" id="UP000886885">
    <property type="component" value="Chromosome 1A"/>
</dbReference>
<feature type="domain" description="PUM-HD" evidence="5">
    <location>
        <begin position="286"/>
        <end position="628"/>
    </location>
</feature>
<dbReference type="GO" id="GO:0003729">
    <property type="term" value="F:mRNA binding"/>
    <property type="evidence" value="ECO:0007669"/>
    <property type="project" value="TreeGrafter"/>
</dbReference>
<dbReference type="PROSITE" id="PS50302">
    <property type="entry name" value="PUM"/>
    <property type="match status" value="6"/>
</dbReference>
<evidence type="ECO:0000313" key="6">
    <source>
        <dbReference type="EMBL" id="KAG6793120.1"/>
    </source>
</evidence>
<evidence type="ECO:0000256" key="3">
    <source>
        <dbReference type="PROSITE-ProRule" id="PRU00317"/>
    </source>
</evidence>
<feature type="region of interest" description="Disordered" evidence="4">
    <location>
        <begin position="1"/>
        <end position="46"/>
    </location>
</feature>
<feature type="repeat" description="Pumilio" evidence="3">
    <location>
        <begin position="421"/>
        <end position="456"/>
    </location>
</feature>
<dbReference type="GO" id="GO:0010608">
    <property type="term" value="P:post-transcriptional regulation of gene expression"/>
    <property type="evidence" value="ECO:0007669"/>
    <property type="project" value="TreeGrafter"/>
</dbReference>
<reference evidence="6" key="1">
    <citation type="journal article" date="2020" name="bioRxiv">
        <title>Hybrid origin of Populus tomentosa Carr. identified through genome sequencing and phylogenomic analysis.</title>
        <authorList>
            <person name="An X."/>
            <person name="Gao K."/>
            <person name="Chen Z."/>
            <person name="Li J."/>
            <person name="Yang X."/>
            <person name="Yang X."/>
            <person name="Zhou J."/>
            <person name="Guo T."/>
            <person name="Zhao T."/>
            <person name="Huang S."/>
            <person name="Miao D."/>
            <person name="Khan W.U."/>
            <person name="Rao P."/>
            <person name="Ye M."/>
            <person name="Lei B."/>
            <person name="Liao W."/>
            <person name="Wang J."/>
            <person name="Ji L."/>
            <person name="Li Y."/>
            <person name="Guo B."/>
            <person name="Mustafa N.S."/>
            <person name="Li S."/>
            <person name="Yun Q."/>
            <person name="Keller S.R."/>
            <person name="Mao J."/>
            <person name="Zhang R."/>
            <person name="Strauss S.H."/>
        </authorList>
    </citation>
    <scope>NUCLEOTIDE SEQUENCE</scope>
    <source>
        <strain evidence="6">GM15</strain>
        <tissue evidence="6">Leaf</tissue>
    </source>
</reference>
<dbReference type="PROSITE" id="PS50303">
    <property type="entry name" value="PUM_HD"/>
    <property type="match status" value="1"/>
</dbReference>
<dbReference type="InterPro" id="IPR033133">
    <property type="entry name" value="PUM-HD"/>
</dbReference>
<dbReference type="EMBL" id="JAAWWB010000001">
    <property type="protein sequence ID" value="KAG6793120.1"/>
    <property type="molecule type" value="Genomic_DNA"/>
</dbReference>
<evidence type="ECO:0000313" key="7">
    <source>
        <dbReference type="Proteomes" id="UP000886885"/>
    </source>
</evidence>
<evidence type="ECO:0000256" key="4">
    <source>
        <dbReference type="SAM" id="MobiDB-lite"/>
    </source>
</evidence>
<dbReference type="PANTHER" id="PTHR12537:SF129">
    <property type="entry name" value="PUMILIO HOMOLOG 15-LIKE"/>
    <property type="match status" value="1"/>
</dbReference>
<dbReference type="GO" id="GO:0005737">
    <property type="term" value="C:cytoplasm"/>
    <property type="evidence" value="ECO:0007669"/>
    <property type="project" value="TreeGrafter"/>
</dbReference>
<organism evidence="6 7">
    <name type="scientific">Populus tomentosa</name>
    <name type="common">Chinese white poplar</name>
    <dbReference type="NCBI Taxonomy" id="118781"/>
    <lineage>
        <taxon>Eukaryota</taxon>
        <taxon>Viridiplantae</taxon>
        <taxon>Streptophyta</taxon>
        <taxon>Embryophyta</taxon>
        <taxon>Tracheophyta</taxon>
        <taxon>Spermatophyta</taxon>
        <taxon>Magnoliopsida</taxon>
        <taxon>eudicotyledons</taxon>
        <taxon>Gunneridae</taxon>
        <taxon>Pentapetalae</taxon>
        <taxon>rosids</taxon>
        <taxon>fabids</taxon>
        <taxon>Malpighiales</taxon>
        <taxon>Salicaceae</taxon>
        <taxon>Saliceae</taxon>
        <taxon>Populus</taxon>
    </lineage>
</organism>
<comment type="caution">
    <text evidence="6">The sequence shown here is derived from an EMBL/GenBank/DDBJ whole genome shotgun (WGS) entry which is preliminary data.</text>
</comment>
<feature type="compositionally biased region" description="Basic and acidic residues" evidence="4">
    <location>
        <begin position="1"/>
        <end position="13"/>
    </location>
</feature>
<dbReference type="OrthoDB" id="668540at2759"/>
<evidence type="ECO:0000259" key="5">
    <source>
        <dbReference type="PROSITE" id="PS50303"/>
    </source>
</evidence>
<feature type="repeat" description="Pumilio" evidence="3">
    <location>
        <begin position="345"/>
        <end position="381"/>
    </location>
</feature>
<evidence type="ECO:0000256" key="1">
    <source>
        <dbReference type="ARBA" id="ARBA00022737"/>
    </source>
</evidence>
<keyword evidence="1" id="KW-0677">Repeat</keyword>
<sequence length="631" mass="71584">MSMERRCQRKKEFASLVDSSSENPISESAGSHSQHQNPTSQQNRGILFPVYDPTSSQQNLEISPPGFVFESPRFYNMKLDCSYPLEEYSILEGYFARMNLSTTGRFSHSSNEQQRSLNTMRSDDQYSLAAGHPSYQNSSQNGTTYMEQYPYFSNIRNNNGGCGYDQNVRNQDYHDRFALHSFPSTSQNGTGYTVRPSFSNIGNNNGGLGYNQNIQDGDCRDRFALHSFSNFGNKHGSTSRAPIRSQSYDALDQYRLCLGRILDADSTMLDTGSQFRSVRSLKSAKADTLRVSSLPNSPVFLSDHPSLYKLKGIVAVAARSQSLYRVLQGVLDERKPDLIEMVFLEVKDLVHDLMEDQFGNHVIQKLFEVCSEAQMTQLILSLIHNQRRLLGLCFHPVGTRAMQKMIEHIKTPEQRLLLAPVLIRRTVILSRNQNGYHVIQKCMEHFPFDDIKPLIKEIAESFLDIAMDKSGCCVLNRALYYAQGELKQRLLHETITNAMLLSESPFGNYVVQHVLNERIQNATIGILEHLKGCFVSLSMNKFGSNVVEKCLIWSGEENASMIIEEFMHSPYFVNVCRNNFGNYVVQKALEVSKGGIRNALVSRINDSYPDLYGDINAKRVVKKARDISYRI</sequence>
<protein>
    <recommendedName>
        <fullName evidence="5">PUM-HD domain-containing protein</fullName>
    </recommendedName>
</protein>
<accession>A0A8X8DJD7</accession>
<gene>
    <name evidence="6" type="ORF">POTOM_002311</name>
</gene>
<keyword evidence="2" id="KW-0694">RNA-binding</keyword>
<dbReference type="InterPro" id="IPR001313">
    <property type="entry name" value="Pumilio_RNA-bd_rpt"/>
</dbReference>
<dbReference type="Pfam" id="PF00806">
    <property type="entry name" value="PUF"/>
    <property type="match status" value="7"/>
</dbReference>
<dbReference type="AlphaFoldDB" id="A0A8X8DJD7"/>
<keyword evidence="7" id="KW-1185">Reference proteome</keyword>
<dbReference type="SMART" id="SM00025">
    <property type="entry name" value="Pumilio"/>
    <property type="match status" value="7"/>
</dbReference>
<feature type="repeat" description="Pumilio" evidence="3">
    <location>
        <begin position="565"/>
        <end position="602"/>
    </location>
</feature>